<accession>A0A8J4AGR5</accession>
<sequence length="68" mass="7944">MLRRRALRRTSMSGPGGGPLCSVTLARYPARRPRDQLRHRGTARSRYGFRTVRVRYRLVFRISSRAAR</sequence>
<gene>
    <name evidence="2" type="ORF">NUM_36370</name>
</gene>
<reference evidence="3" key="1">
    <citation type="journal article" date="2021" name="Int. J. Syst. Evol. Microbiol.">
        <title>Actinocatenispora comari sp. nov., an endophytic actinomycete isolated from aerial parts of Comarum salesowianum.</title>
        <authorList>
            <person name="Oyunbileg N."/>
            <person name="Iizaka Y."/>
            <person name="Hamada M."/>
            <person name="Davaapurev B.O."/>
            <person name="Fukumoto A."/>
            <person name="Tsetseg B."/>
            <person name="Kato F."/>
            <person name="Tamura T."/>
            <person name="Batkhuu J."/>
            <person name="Anzai Y."/>
        </authorList>
    </citation>
    <scope>NUCLEOTIDE SEQUENCE [LARGE SCALE GENOMIC DNA]</scope>
    <source>
        <strain evidence="3">NUM-2625</strain>
    </source>
</reference>
<evidence type="ECO:0000256" key="1">
    <source>
        <dbReference type="SAM" id="MobiDB-lite"/>
    </source>
</evidence>
<dbReference type="AlphaFoldDB" id="A0A8J4AGR5"/>
<dbReference type="EMBL" id="BOPO01000064">
    <property type="protein sequence ID" value="GIL28383.1"/>
    <property type="molecule type" value="Genomic_DNA"/>
</dbReference>
<proteinExistence type="predicted"/>
<feature type="region of interest" description="Disordered" evidence="1">
    <location>
        <begin position="1"/>
        <end position="23"/>
    </location>
</feature>
<dbReference type="Proteomes" id="UP000614996">
    <property type="component" value="Unassembled WGS sequence"/>
</dbReference>
<organism evidence="2 3">
    <name type="scientific">Actinocatenispora comari</name>
    <dbReference type="NCBI Taxonomy" id="2807577"/>
    <lineage>
        <taxon>Bacteria</taxon>
        <taxon>Bacillati</taxon>
        <taxon>Actinomycetota</taxon>
        <taxon>Actinomycetes</taxon>
        <taxon>Micromonosporales</taxon>
        <taxon>Micromonosporaceae</taxon>
        <taxon>Actinocatenispora</taxon>
    </lineage>
</organism>
<protein>
    <submittedName>
        <fullName evidence="2">Uncharacterized protein</fullName>
    </submittedName>
</protein>
<comment type="caution">
    <text evidence="2">The sequence shown here is derived from an EMBL/GenBank/DDBJ whole genome shotgun (WGS) entry which is preliminary data.</text>
</comment>
<evidence type="ECO:0000313" key="2">
    <source>
        <dbReference type="EMBL" id="GIL28383.1"/>
    </source>
</evidence>
<name>A0A8J4AGR5_9ACTN</name>
<evidence type="ECO:0000313" key="3">
    <source>
        <dbReference type="Proteomes" id="UP000614996"/>
    </source>
</evidence>
<keyword evidence="3" id="KW-1185">Reference proteome</keyword>